<proteinExistence type="predicted"/>
<dbReference type="Proteomes" id="UP000176288">
    <property type="component" value="Chromosome"/>
</dbReference>
<feature type="transmembrane region" description="Helical" evidence="1">
    <location>
        <begin position="1049"/>
        <end position="1068"/>
    </location>
</feature>
<dbReference type="InterPro" id="IPR029044">
    <property type="entry name" value="Nucleotide-diphossugar_trans"/>
</dbReference>
<dbReference type="EMBL" id="CP017812">
    <property type="protein sequence ID" value="AOZ72455.1"/>
    <property type="molecule type" value="Genomic_DNA"/>
</dbReference>
<gene>
    <name evidence="2" type="ORF">BK816_03395</name>
</gene>
<accession>A0A1D9MJH2</accession>
<sequence>MSDPWLVHAFIVTAGATNFLDYTVHAVQTQTRAPQTVTIVDVRGDESVAELAQKNNWSYFEAPEATNLGAAINLAWQAHPEQEKIDDRAPLIIADDGSAEDTVEQAAENEPAFLQPDLAHVGTRAVEEKTWLWVLHDDSPPETDCLEQMLFSLDRVRSVAVVGAKQRDWYHPRELLEVGIRATRHARRVDFWRGELDQGQHDHIEDVLAVSTAGMLVNAQVWQTVGGTDPALTVFGEGLEFGRRLHLLGYRVIVQSKAVCYHAQATYLGVRRAHAAPDAQRSFAPRRFAQLYNWVLATPTWQLPFLLLLLPFWTLARAFARLIARQPALALAELEAFIKLVMASGTILSRRKSYPKQVSAKSLSRLEAHPGLLRRARWENWRIQQDGRNAIQIEPVAAAGMKARREYAQLAAVFVIAVPLVLSIYFFSSRIYGFTGGATYQFSSNYRTWWDYAWSGWNQGNLGTPVPADPLLSLISLVLSGGYLVGISLSTMARIAWLLAMPLAAISAWKAAGTLTRAVPLRIWASFAWIALPTFWISWAQGRLSVMVLAVFLPLTFWGLMRGTRFHKAEVVAGARRMVAVRTIGGETRFFAIAAIGQMFVVAAWPALLGPMWLATIILTLFTPFRRWSVFATAIPATIQVTPFVLTAFAYGHTKAVLGTIDRPLAFEAPSVWDILTLWPLNAHELEVSNWAWWTVAIVLSIAFACVLSLLRTGKRGWFVRIAIGAGLLSLYAALYLRNQPIAATDRTVFVYPGLALTIATAFFLIAGVAGLDRYLSLSAKLPQFRAFTRVSAALAAVLVVLVPLSFTAKWGNGINSVTKADSGPFISASAQLSTQGPAKNAVLLLTPKPKGEVQAQIWHDNGATYLEHNAILDYRELIQRQNQSDYVPPFWLTAIATLRAGQDNPNLANELAVAGIGQVVLKGHNDAEFETVRTRLDQTDGLTYIGQTEAGETWRVVDPETLTASGNSAVRVRLVTEDGSKMIPSGAITAKGEIPAPGTVSLAQTPDVGWWIKVNGQSLAVTEGKVQTFVAEEAGHIRLGWSRPWLRLWQISLTISYLVLASGLLVAKRGRV</sequence>
<dbReference type="InterPro" id="IPR050834">
    <property type="entry name" value="Glycosyltransf_2"/>
</dbReference>
<dbReference type="STRING" id="1912795.BK816_03395"/>
<protein>
    <recommendedName>
        <fullName evidence="4">Glycosyltransferase 2-like domain-containing protein</fullName>
    </recommendedName>
</protein>
<feature type="transmembrane region" description="Helical" evidence="1">
    <location>
        <begin position="630"/>
        <end position="651"/>
    </location>
</feature>
<feature type="transmembrane region" description="Helical" evidence="1">
    <location>
        <begin position="691"/>
        <end position="711"/>
    </location>
</feature>
<feature type="transmembrane region" description="Helical" evidence="1">
    <location>
        <begin position="749"/>
        <end position="772"/>
    </location>
</feature>
<dbReference type="RefSeq" id="WP_071163921.1">
    <property type="nucleotide sequence ID" value="NZ_CP017812.1"/>
</dbReference>
<feature type="transmembrane region" description="Helical" evidence="1">
    <location>
        <begin position="407"/>
        <end position="427"/>
    </location>
</feature>
<reference evidence="2 3" key="1">
    <citation type="submission" date="2016-10" db="EMBL/GenBank/DDBJ databases">
        <title>Actinomyces aegypiusis sp. nov., isolated from the Aegypius monachus in Qinghai Tibet Plateau China.</title>
        <authorList>
            <person name="Wang Y."/>
        </authorList>
    </citation>
    <scope>NUCLEOTIDE SEQUENCE [LARGE SCALE GENOMIC DNA]</scope>
    <source>
        <strain evidence="2 3">VUL4_3</strain>
    </source>
</reference>
<keyword evidence="3" id="KW-1185">Reference proteome</keyword>
<dbReference type="PANTHER" id="PTHR43685">
    <property type="entry name" value="GLYCOSYLTRANSFERASE"/>
    <property type="match status" value="1"/>
</dbReference>
<feature type="transmembrane region" description="Helical" evidence="1">
    <location>
        <begin position="291"/>
        <end position="316"/>
    </location>
</feature>
<dbReference type="Gene3D" id="3.90.550.10">
    <property type="entry name" value="Spore Coat Polysaccharide Biosynthesis Protein SpsA, Chain A"/>
    <property type="match status" value="1"/>
</dbReference>
<feature type="transmembrane region" description="Helical" evidence="1">
    <location>
        <begin position="793"/>
        <end position="812"/>
    </location>
</feature>
<keyword evidence="1" id="KW-1133">Transmembrane helix</keyword>
<organism evidence="2 3">
    <name type="scientific">Boudabousia tangfeifanii</name>
    <dbReference type="NCBI Taxonomy" id="1912795"/>
    <lineage>
        <taxon>Bacteria</taxon>
        <taxon>Bacillati</taxon>
        <taxon>Actinomycetota</taxon>
        <taxon>Actinomycetes</taxon>
        <taxon>Actinomycetales</taxon>
        <taxon>Actinomycetaceae</taxon>
        <taxon>Boudabousia</taxon>
    </lineage>
</organism>
<evidence type="ECO:0008006" key="4">
    <source>
        <dbReference type="Google" id="ProtNLM"/>
    </source>
</evidence>
<feature type="transmembrane region" description="Helical" evidence="1">
    <location>
        <begin position="471"/>
        <end position="489"/>
    </location>
</feature>
<dbReference type="Pfam" id="PF13641">
    <property type="entry name" value="Glyco_tranf_2_3"/>
    <property type="match status" value="1"/>
</dbReference>
<feature type="transmembrane region" description="Helical" evidence="1">
    <location>
        <begin position="519"/>
        <end position="537"/>
    </location>
</feature>
<feature type="transmembrane region" description="Helical" evidence="1">
    <location>
        <begin position="590"/>
        <end position="623"/>
    </location>
</feature>
<dbReference type="OrthoDB" id="3734530at2"/>
<dbReference type="KEGG" id="avu:BK816_03395"/>
<keyword evidence="1" id="KW-0472">Membrane</keyword>
<dbReference type="PANTHER" id="PTHR43685:SF3">
    <property type="entry name" value="SLR2126 PROTEIN"/>
    <property type="match status" value="1"/>
</dbReference>
<feature type="transmembrane region" description="Helical" evidence="1">
    <location>
        <begin position="544"/>
        <end position="561"/>
    </location>
</feature>
<dbReference type="AlphaFoldDB" id="A0A1D9MJH2"/>
<evidence type="ECO:0000256" key="1">
    <source>
        <dbReference type="SAM" id="Phobius"/>
    </source>
</evidence>
<evidence type="ECO:0000313" key="3">
    <source>
        <dbReference type="Proteomes" id="UP000176288"/>
    </source>
</evidence>
<dbReference type="SUPFAM" id="SSF53448">
    <property type="entry name" value="Nucleotide-diphospho-sugar transferases"/>
    <property type="match status" value="1"/>
</dbReference>
<feature type="transmembrane region" description="Helical" evidence="1">
    <location>
        <begin position="718"/>
        <end position="737"/>
    </location>
</feature>
<evidence type="ECO:0000313" key="2">
    <source>
        <dbReference type="EMBL" id="AOZ72455.1"/>
    </source>
</evidence>
<keyword evidence="1" id="KW-0812">Transmembrane</keyword>
<name>A0A1D9MJH2_9ACTO</name>